<dbReference type="AlphaFoldDB" id="A0AAE0ZF27"/>
<feature type="compositionally biased region" description="Basic and acidic residues" evidence="1">
    <location>
        <begin position="125"/>
        <end position="136"/>
    </location>
</feature>
<proteinExistence type="predicted"/>
<sequence length="136" mass="15502">MVLSKSKTELKLMSKVKNRPLPAAWRHSLASVELGSWAARGSRRGSSLPQLCASLSPLHASSRTEILQTKSRLNMDRQTDNGIKNVRWVEKIERVKLENATRISLYTRQADQKTIFSDNGRPPKIKIDDKSRVFMR</sequence>
<evidence type="ECO:0000313" key="3">
    <source>
        <dbReference type="Proteomes" id="UP001283361"/>
    </source>
</evidence>
<gene>
    <name evidence="2" type="ORF">RRG08_010810</name>
</gene>
<reference evidence="2" key="1">
    <citation type="journal article" date="2023" name="G3 (Bethesda)">
        <title>A reference genome for the long-term kleptoplast-retaining sea slug Elysia crispata morphotype clarki.</title>
        <authorList>
            <person name="Eastman K.E."/>
            <person name="Pendleton A.L."/>
            <person name="Shaikh M.A."/>
            <person name="Suttiyut T."/>
            <person name="Ogas R."/>
            <person name="Tomko P."/>
            <person name="Gavelis G."/>
            <person name="Widhalm J.R."/>
            <person name="Wisecaver J.H."/>
        </authorList>
    </citation>
    <scope>NUCLEOTIDE SEQUENCE</scope>
    <source>
        <strain evidence="2">ECLA1</strain>
    </source>
</reference>
<protein>
    <submittedName>
        <fullName evidence="2">Uncharacterized protein</fullName>
    </submittedName>
</protein>
<dbReference type="Proteomes" id="UP001283361">
    <property type="component" value="Unassembled WGS sequence"/>
</dbReference>
<dbReference type="EMBL" id="JAWDGP010004066">
    <property type="protein sequence ID" value="KAK3768140.1"/>
    <property type="molecule type" value="Genomic_DNA"/>
</dbReference>
<evidence type="ECO:0000256" key="1">
    <source>
        <dbReference type="SAM" id="MobiDB-lite"/>
    </source>
</evidence>
<accession>A0AAE0ZF27</accession>
<name>A0AAE0ZF27_9GAST</name>
<keyword evidence="3" id="KW-1185">Reference proteome</keyword>
<feature type="region of interest" description="Disordered" evidence="1">
    <location>
        <begin position="116"/>
        <end position="136"/>
    </location>
</feature>
<evidence type="ECO:0000313" key="2">
    <source>
        <dbReference type="EMBL" id="KAK3768140.1"/>
    </source>
</evidence>
<comment type="caution">
    <text evidence="2">The sequence shown here is derived from an EMBL/GenBank/DDBJ whole genome shotgun (WGS) entry which is preliminary data.</text>
</comment>
<organism evidence="2 3">
    <name type="scientific">Elysia crispata</name>
    <name type="common">lettuce slug</name>
    <dbReference type="NCBI Taxonomy" id="231223"/>
    <lineage>
        <taxon>Eukaryota</taxon>
        <taxon>Metazoa</taxon>
        <taxon>Spiralia</taxon>
        <taxon>Lophotrochozoa</taxon>
        <taxon>Mollusca</taxon>
        <taxon>Gastropoda</taxon>
        <taxon>Heterobranchia</taxon>
        <taxon>Euthyneura</taxon>
        <taxon>Panpulmonata</taxon>
        <taxon>Sacoglossa</taxon>
        <taxon>Placobranchoidea</taxon>
        <taxon>Plakobranchidae</taxon>
        <taxon>Elysia</taxon>
    </lineage>
</organism>